<keyword evidence="5" id="KW-0514">Muscle protein</keyword>
<evidence type="ECO:0000256" key="5">
    <source>
        <dbReference type="ARBA" id="ARBA00023179"/>
    </source>
</evidence>
<evidence type="ECO:0000256" key="2">
    <source>
        <dbReference type="ARBA" id="ARBA00022837"/>
    </source>
</evidence>
<dbReference type="Proteomes" id="UP000681722">
    <property type="component" value="Unassembled WGS sequence"/>
</dbReference>
<dbReference type="Gene3D" id="1.10.238.10">
    <property type="entry name" value="EF-hand"/>
    <property type="match status" value="2"/>
</dbReference>
<evidence type="ECO:0000313" key="9">
    <source>
        <dbReference type="EMBL" id="CAF3495140.1"/>
    </source>
</evidence>
<sequence length="159" mass="18344">MASRLQRQQKKVQPVTRRATTINYFSLFNEDQIKEFKEAFSVIDQDHDGFISSADLSDMFTSLGEINFVTFLMLFGQKLMGTDPSNVLKNAFSIFDTGIFTVSFSNLREALTNYGDRYTEDEIEELFRNAPIENDLFDYNEFIKCLTQGSKINNPEAER</sequence>
<dbReference type="Pfam" id="PF13405">
    <property type="entry name" value="EF-hand_6"/>
    <property type="match status" value="1"/>
</dbReference>
<dbReference type="PANTHER" id="PTHR23049">
    <property type="entry name" value="MYOSIN REGULATORY LIGHT CHAIN 2"/>
    <property type="match status" value="1"/>
</dbReference>
<reference evidence="8" key="1">
    <citation type="submission" date="2021-02" db="EMBL/GenBank/DDBJ databases">
        <authorList>
            <person name="Nowell W R."/>
        </authorList>
    </citation>
    <scope>NUCLEOTIDE SEQUENCE</scope>
</reference>
<dbReference type="InterPro" id="IPR002048">
    <property type="entry name" value="EF_hand_dom"/>
</dbReference>
<dbReference type="InterPro" id="IPR050403">
    <property type="entry name" value="Myosin_RLC"/>
</dbReference>
<evidence type="ECO:0000313" key="11">
    <source>
        <dbReference type="Proteomes" id="UP000663829"/>
    </source>
</evidence>
<dbReference type="Proteomes" id="UP000682733">
    <property type="component" value="Unassembled WGS sequence"/>
</dbReference>
<feature type="domain" description="EF-hand" evidence="6">
    <location>
        <begin position="31"/>
        <end position="66"/>
    </location>
</feature>
<dbReference type="SMART" id="SM00054">
    <property type="entry name" value="EFh"/>
    <property type="match status" value="1"/>
</dbReference>
<dbReference type="InterPro" id="IPR018247">
    <property type="entry name" value="EF_Hand_1_Ca_BS"/>
</dbReference>
<dbReference type="EMBL" id="CAJNOQ010000076">
    <property type="protein sequence ID" value="CAF0752107.1"/>
    <property type="molecule type" value="Genomic_DNA"/>
</dbReference>
<proteinExistence type="predicted"/>
<dbReference type="PROSITE" id="PS00018">
    <property type="entry name" value="EF_HAND_1"/>
    <property type="match status" value="1"/>
</dbReference>
<dbReference type="EMBL" id="CAJNOK010000019">
    <property type="protein sequence ID" value="CAF0723044.1"/>
    <property type="molecule type" value="Genomic_DNA"/>
</dbReference>
<dbReference type="Proteomes" id="UP000663829">
    <property type="component" value="Unassembled WGS sequence"/>
</dbReference>
<accession>A0A813PAT6</accession>
<evidence type="ECO:0000259" key="6">
    <source>
        <dbReference type="PROSITE" id="PS50222"/>
    </source>
</evidence>
<evidence type="ECO:0000256" key="1">
    <source>
        <dbReference type="ARBA" id="ARBA00022737"/>
    </source>
</evidence>
<dbReference type="AlphaFoldDB" id="A0A813PAT6"/>
<name>A0A813PAT6_9BILA</name>
<dbReference type="OrthoDB" id="429467at2759"/>
<dbReference type="EMBL" id="CAJOBA010000019">
    <property type="protein sequence ID" value="CAF3495140.1"/>
    <property type="molecule type" value="Genomic_DNA"/>
</dbReference>
<dbReference type="EMBL" id="CAJOBC010000076">
    <property type="protein sequence ID" value="CAF3531873.1"/>
    <property type="molecule type" value="Genomic_DNA"/>
</dbReference>
<evidence type="ECO:0000256" key="4">
    <source>
        <dbReference type="ARBA" id="ARBA00023175"/>
    </source>
</evidence>
<keyword evidence="3" id="KW-0518">Myosin</keyword>
<dbReference type="GO" id="GO:0005509">
    <property type="term" value="F:calcium ion binding"/>
    <property type="evidence" value="ECO:0007669"/>
    <property type="project" value="InterPro"/>
</dbReference>
<keyword evidence="2" id="KW-0106">Calcium</keyword>
<evidence type="ECO:0000313" key="7">
    <source>
        <dbReference type="EMBL" id="CAF0723044.1"/>
    </source>
</evidence>
<keyword evidence="4" id="KW-0505">Motor protein</keyword>
<evidence type="ECO:0000313" key="8">
    <source>
        <dbReference type="EMBL" id="CAF0752107.1"/>
    </source>
</evidence>
<evidence type="ECO:0000313" key="10">
    <source>
        <dbReference type="EMBL" id="CAF3531873.1"/>
    </source>
</evidence>
<dbReference type="PROSITE" id="PS50222">
    <property type="entry name" value="EF_HAND_2"/>
    <property type="match status" value="1"/>
</dbReference>
<evidence type="ECO:0000256" key="3">
    <source>
        <dbReference type="ARBA" id="ARBA00023123"/>
    </source>
</evidence>
<protein>
    <recommendedName>
        <fullName evidence="6">EF-hand domain-containing protein</fullName>
    </recommendedName>
</protein>
<organism evidence="8 11">
    <name type="scientific">Didymodactylos carnosus</name>
    <dbReference type="NCBI Taxonomy" id="1234261"/>
    <lineage>
        <taxon>Eukaryota</taxon>
        <taxon>Metazoa</taxon>
        <taxon>Spiralia</taxon>
        <taxon>Gnathifera</taxon>
        <taxon>Rotifera</taxon>
        <taxon>Eurotatoria</taxon>
        <taxon>Bdelloidea</taxon>
        <taxon>Philodinida</taxon>
        <taxon>Philodinidae</taxon>
        <taxon>Didymodactylos</taxon>
    </lineage>
</organism>
<dbReference type="GO" id="GO:0016459">
    <property type="term" value="C:myosin complex"/>
    <property type="evidence" value="ECO:0007669"/>
    <property type="project" value="UniProtKB-KW"/>
</dbReference>
<dbReference type="SUPFAM" id="SSF47473">
    <property type="entry name" value="EF-hand"/>
    <property type="match status" value="1"/>
</dbReference>
<keyword evidence="11" id="KW-1185">Reference proteome</keyword>
<dbReference type="FunFam" id="1.10.238.10:FF:000003">
    <property type="entry name" value="Calmodulin A"/>
    <property type="match status" value="1"/>
</dbReference>
<dbReference type="Proteomes" id="UP000677228">
    <property type="component" value="Unassembled WGS sequence"/>
</dbReference>
<gene>
    <name evidence="8" type="ORF">GPM918_LOCUS895</name>
    <name evidence="7" type="ORF">OVA965_LOCUS195</name>
    <name evidence="10" type="ORF">SRO942_LOCUS895</name>
    <name evidence="9" type="ORF">TMI583_LOCUS195</name>
</gene>
<comment type="caution">
    <text evidence="8">The sequence shown here is derived from an EMBL/GenBank/DDBJ whole genome shotgun (WGS) entry which is preliminary data.</text>
</comment>
<keyword evidence="1" id="KW-0677">Repeat</keyword>
<dbReference type="InterPro" id="IPR011992">
    <property type="entry name" value="EF-hand-dom_pair"/>
</dbReference>